<dbReference type="PROSITE" id="PS50043">
    <property type="entry name" value="HTH_LUXR_2"/>
    <property type="match status" value="1"/>
</dbReference>
<keyword evidence="4" id="KW-0812">Transmembrane</keyword>
<dbReference type="Gene3D" id="1.10.10.10">
    <property type="entry name" value="Winged helix-like DNA-binding domain superfamily/Winged helix DNA-binding domain"/>
    <property type="match status" value="1"/>
</dbReference>
<sequence>MEYFLYFYNIVLVLVYGLLMSLYFQLFLQGKKRLYLWTALLFFVYLADEIYYSSLEFLDTLPAFYQEYPSIKYVVYFAVGISMLICYRMILAYILSILPEKKEWGFLAFYSLYRLAAISLDLAPVSVPSWRLGVYLVFDLLPYVWFTILSFRHTARHDSRFSAVTYKIIRAASALWLFLCCCCVYQIYFLPELADREICAEIISVISVILAVRHLVYVSKNQKSAGAQSGFAEADLETLFAKQYKLTPREMEIFRYLMEGADNAEICEKAVISQSTTKTHIYNIFRKVDIKRRSQAAGKFLEFCREYTQGHPL</sequence>
<dbReference type="InterPro" id="IPR036388">
    <property type="entry name" value="WH-like_DNA-bd_sf"/>
</dbReference>
<dbReference type="RefSeq" id="WP_004069234.1">
    <property type="nucleotide sequence ID" value="NZ_VIRB01000025.1"/>
</dbReference>
<dbReference type="CDD" id="cd06170">
    <property type="entry name" value="LuxR_C_like"/>
    <property type="match status" value="1"/>
</dbReference>
<dbReference type="GO" id="GO:0006355">
    <property type="term" value="P:regulation of DNA-templated transcription"/>
    <property type="evidence" value="ECO:0007669"/>
    <property type="project" value="InterPro"/>
</dbReference>
<evidence type="ECO:0000256" key="4">
    <source>
        <dbReference type="SAM" id="Phobius"/>
    </source>
</evidence>
<dbReference type="SUPFAM" id="SSF46894">
    <property type="entry name" value="C-terminal effector domain of the bipartite response regulators"/>
    <property type="match status" value="1"/>
</dbReference>
<dbReference type="InterPro" id="IPR016032">
    <property type="entry name" value="Sig_transdc_resp-reg_C-effctor"/>
</dbReference>
<feature type="transmembrane region" description="Helical" evidence="4">
    <location>
        <begin position="132"/>
        <end position="151"/>
    </location>
</feature>
<dbReference type="PRINTS" id="PR00038">
    <property type="entry name" value="HTHLUXR"/>
</dbReference>
<dbReference type="PANTHER" id="PTHR44688">
    <property type="entry name" value="DNA-BINDING TRANSCRIPTIONAL ACTIVATOR DEVR_DOSR"/>
    <property type="match status" value="1"/>
</dbReference>
<keyword evidence="3" id="KW-0804">Transcription</keyword>
<feature type="transmembrane region" description="Helical" evidence="4">
    <location>
        <begin position="171"/>
        <end position="190"/>
    </location>
</feature>
<dbReference type="GO" id="GO:0003677">
    <property type="term" value="F:DNA binding"/>
    <property type="evidence" value="ECO:0007669"/>
    <property type="project" value="UniProtKB-KW"/>
</dbReference>
<proteinExistence type="predicted"/>
<feature type="domain" description="HTH luxR-type" evidence="5">
    <location>
        <begin position="239"/>
        <end position="304"/>
    </location>
</feature>
<dbReference type="InterPro" id="IPR000792">
    <property type="entry name" value="Tscrpt_reg_LuxR_C"/>
</dbReference>
<evidence type="ECO:0000313" key="6">
    <source>
        <dbReference type="EMBL" id="NDO67700.1"/>
    </source>
</evidence>
<feature type="transmembrane region" description="Helical" evidence="4">
    <location>
        <begin position="73"/>
        <end position="95"/>
    </location>
</feature>
<evidence type="ECO:0000256" key="2">
    <source>
        <dbReference type="ARBA" id="ARBA00023125"/>
    </source>
</evidence>
<dbReference type="SMART" id="SM00421">
    <property type="entry name" value="HTH_LUXR"/>
    <property type="match status" value="1"/>
</dbReference>
<evidence type="ECO:0000256" key="3">
    <source>
        <dbReference type="ARBA" id="ARBA00023163"/>
    </source>
</evidence>
<feature type="transmembrane region" description="Helical" evidence="4">
    <location>
        <begin position="107"/>
        <end position="126"/>
    </location>
</feature>
<protein>
    <submittedName>
        <fullName evidence="6">Helix-turn-helix transcriptional regulator</fullName>
    </submittedName>
</protein>
<feature type="transmembrane region" description="Helical" evidence="4">
    <location>
        <begin position="34"/>
        <end position="53"/>
    </location>
</feature>
<dbReference type="Proteomes" id="UP000474104">
    <property type="component" value="Unassembled WGS sequence"/>
</dbReference>
<evidence type="ECO:0000256" key="1">
    <source>
        <dbReference type="ARBA" id="ARBA00023015"/>
    </source>
</evidence>
<organism evidence="6 7">
    <name type="scientific">Schaedlerella arabinosiphila</name>
    <dbReference type="NCBI Taxonomy" id="2044587"/>
    <lineage>
        <taxon>Bacteria</taxon>
        <taxon>Bacillati</taxon>
        <taxon>Bacillota</taxon>
        <taxon>Clostridia</taxon>
        <taxon>Lachnospirales</taxon>
        <taxon>Lachnospiraceae</taxon>
        <taxon>Schaedlerella</taxon>
    </lineage>
</organism>
<dbReference type="PANTHER" id="PTHR44688:SF16">
    <property type="entry name" value="DNA-BINDING TRANSCRIPTIONAL ACTIVATOR DEVR_DOSR"/>
    <property type="match status" value="1"/>
</dbReference>
<evidence type="ECO:0000259" key="5">
    <source>
        <dbReference type="PROSITE" id="PS50043"/>
    </source>
</evidence>
<name>A0A9X5C500_9FIRM</name>
<feature type="transmembrane region" description="Helical" evidence="4">
    <location>
        <begin position="202"/>
        <end position="219"/>
    </location>
</feature>
<dbReference type="OrthoDB" id="9789465at2"/>
<keyword evidence="4" id="KW-0472">Membrane</keyword>
<comment type="caution">
    <text evidence="6">The sequence shown here is derived from an EMBL/GenBank/DDBJ whole genome shotgun (WGS) entry which is preliminary data.</text>
</comment>
<keyword evidence="1" id="KW-0805">Transcription regulation</keyword>
<accession>A0A9X5C500</accession>
<reference evidence="6 7" key="1">
    <citation type="submission" date="2019-07" db="EMBL/GenBank/DDBJ databases">
        <title>Draft genome sequences of 15 bacterial species constituting the stable defined intestinal microbiota of the GM15 gnotobiotic mouse model.</title>
        <authorList>
            <person name="Elie C."/>
            <person name="Mathieu A."/>
            <person name="Saliou A."/>
            <person name="Darnaud M."/>
            <person name="Leulier F."/>
            <person name="Tamellini A."/>
        </authorList>
    </citation>
    <scope>NUCLEOTIDE SEQUENCE [LARGE SCALE GENOMIC DNA]</scope>
    <source>
        <strain evidence="7">ASF 502</strain>
    </source>
</reference>
<dbReference type="EMBL" id="VIRB01000025">
    <property type="protein sequence ID" value="NDO67700.1"/>
    <property type="molecule type" value="Genomic_DNA"/>
</dbReference>
<keyword evidence="4" id="KW-1133">Transmembrane helix</keyword>
<keyword evidence="2" id="KW-0238">DNA-binding</keyword>
<dbReference type="Pfam" id="PF00196">
    <property type="entry name" value="GerE"/>
    <property type="match status" value="1"/>
</dbReference>
<gene>
    <name evidence="6" type="ORF">FMM80_02740</name>
</gene>
<feature type="transmembrane region" description="Helical" evidence="4">
    <location>
        <begin position="6"/>
        <end position="27"/>
    </location>
</feature>
<evidence type="ECO:0000313" key="7">
    <source>
        <dbReference type="Proteomes" id="UP000474104"/>
    </source>
</evidence>
<dbReference type="AlphaFoldDB" id="A0A9X5C500"/>